<feature type="compositionally biased region" description="Low complexity" evidence="1">
    <location>
        <begin position="1"/>
        <end position="18"/>
    </location>
</feature>
<name>C0PH07_MAIZE</name>
<dbReference type="EMBL" id="BT067576">
    <property type="protein sequence ID" value="ACN34473.1"/>
    <property type="molecule type" value="mRNA"/>
</dbReference>
<feature type="region of interest" description="Disordered" evidence="1">
    <location>
        <begin position="112"/>
        <end position="153"/>
    </location>
</feature>
<dbReference type="AlphaFoldDB" id="C0PH07"/>
<reference evidence="2" key="1">
    <citation type="journal article" date="2009" name="PLoS Genet.">
        <title>Sequencing, mapping, and analysis of 27,455 maize full-length cDNAs.</title>
        <authorList>
            <person name="Soderlund C."/>
            <person name="Descour A."/>
            <person name="Kudrna D."/>
            <person name="Bomhoff M."/>
            <person name="Boyd L."/>
            <person name="Currie J."/>
            <person name="Angelova A."/>
            <person name="Collura K."/>
            <person name="Wissotski M."/>
            <person name="Ashley E."/>
            <person name="Morrow D."/>
            <person name="Fernandes J."/>
            <person name="Walbot V."/>
            <person name="Yu Y."/>
        </authorList>
    </citation>
    <scope>NUCLEOTIDE SEQUENCE</scope>
    <source>
        <strain evidence="2">B73</strain>
    </source>
</reference>
<protein>
    <submittedName>
        <fullName evidence="2">Uncharacterized protein</fullName>
    </submittedName>
</protein>
<proteinExistence type="evidence at transcript level"/>
<evidence type="ECO:0000313" key="2">
    <source>
        <dbReference type="EMBL" id="ACN34473.1"/>
    </source>
</evidence>
<feature type="compositionally biased region" description="Low complexity" evidence="1">
    <location>
        <begin position="71"/>
        <end position="84"/>
    </location>
</feature>
<feature type="region of interest" description="Disordered" evidence="1">
    <location>
        <begin position="1"/>
        <end position="87"/>
    </location>
</feature>
<reference evidence="2" key="2">
    <citation type="submission" date="2012-06" db="EMBL/GenBank/DDBJ databases">
        <authorList>
            <person name="Yu Y."/>
            <person name="Currie J."/>
            <person name="Lomeli R."/>
            <person name="Angelova A."/>
            <person name="Collura K."/>
            <person name="Wissotski M."/>
            <person name="Campos D."/>
            <person name="Kudrna D."/>
            <person name="Golser W."/>
            <person name="Ashely E."/>
            <person name="Descour A."/>
            <person name="Fernandes J."/>
            <person name="Soderlund C."/>
            <person name="Walbot V."/>
        </authorList>
    </citation>
    <scope>NUCLEOTIDE SEQUENCE</scope>
    <source>
        <strain evidence="2">B73</strain>
    </source>
</reference>
<accession>C0PH07</accession>
<evidence type="ECO:0000256" key="1">
    <source>
        <dbReference type="SAM" id="MobiDB-lite"/>
    </source>
</evidence>
<organism evidence="2">
    <name type="scientific">Zea mays</name>
    <name type="common">Maize</name>
    <dbReference type="NCBI Taxonomy" id="4577"/>
    <lineage>
        <taxon>Eukaryota</taxon>
        <taxon>Viridiplantae</taxon>
        <taxon>Streptophyta</taxon>
        <taxon>Embryophyta</taxon>
        <taxon>Tracheophyta</taxon>
        <taxon>Spermatophyta</taxon>
        <taxon>Magnoliopsida</taxon>
        <taxon>Liliopsida</taxon>
        <taxon>Poales</taxon>
        <taxon>Poaceae</taxon>
        <taxon>PACMAD clade</taxon>
        <taxon>Panicoideae</taxon>
        <taxon>Andropogonodae</taxon>
        <taxon>Andropogoneae</taxon>
        <taxon>Tripsacinae</taxon>
        <taxon>Zea</taxon>
    </lineage>
</organism>
<sequence>MAGSSTGSADGSAVGTSSPTAMAETTFGVLEFTPAKGTTRRDTQEAAVAGEDPSARSSSLGTPTMARTPEAASADSSRGSASYSRTRVMRCARRNDARSDGDSRFVTCVPIVTPTYGSPDPAADTSTADGPERREMRWSKRRKGKSSKQLPLTLPPPLLLPIGIW</sequence>